<dbReference type="Gene3D" id="3.40.50.620">
    <property type="entry name" value="HUPs"/>
    <property type="match status" value="2"/>
</dbReference>
<dbReference type="InterPro" id="IPR014729">
    <property type="entry name" value="Rossmann-like_a/b/a_fold"/>
</dbReference>
<dbReference type="KEGG" id="hbs:IPV69_10000"/>
<dbReference type="InterPro" id="IPR006015">
    <property type="entry name" value="Universal_stress_UspA"/>
</dbReference>
<dbReference type="InterPro" id="IPR006016">
    <property type="entry name" value="UspA"/>
</dbReference>
<dbReference type="PANTHER" id="PTHR46268">
    <property type="entry name" value="STRESS RESPONSE PROTEIN NHAX"/>
    <property type="match status" value="1"/>
</dbReference>
<dbReference type="PRINTS" id="PR01438">
    <property type="entry name" value="UNVRSLSTRESS"/>
</dbReference>
<evidence type="ECO:0000313" key="4">
    <source>
        <dbReference type="Proteomes" id="UP000593765"/>
    </source>
</evidence>
<protein>
    <submittedName>
        <fullName evidence="3">Universal stress protein</fullName>
    </submittedName>
</protein>
<evidence type="ECO:0000256" key="1">
    <source>
        <dbReference type="ARBA" id="ARBA00008791"/>
    </source>
</evidence>
<evidence type="ECO:0000259" key="2">
    <source>
        <dbReference type="Pfam" id="PF00582"/>
    </source>
</evidence>
<reference evidence="3 4" key="1">
    <citation type="submission" date="2020-10" db="EMBL/GenBank/DDBJ databases">
        <title>Wide distribution of Phycisphaera-like planctomycetes from WD2101 soil group in peatlands and genome analysis of the first cultivated representative.</title>
        <authorList>
            <person name="Dedysh S.N."/>
            <person name="Beletsky A.V."/>
            <person name="Ivanova A."/>
            <person name="Kulichevskaya I.S."/>
            <person name="Suzina N.E."/>
            <person name="Philippov D.A."/>
            <person name="Rakitin A.L."/>
            <person name="Mardanov A.V."/>
            <person name="Ravin N.V."/>
        </authorList>
    </citation>
    <scope>NUCLEOTIDE SEQUENCE [LARGE SCALE GENOMIC DNA]</scope>
    <source>
        <strain evidence="3 4">M1803</strain>
    </source>
</reference>
<feature type="domain" description="UspA" evidence="2">
    <location>
        <begin position="2"/>
        <end position="150"/>
    </location>
</feature>
<dbReference type="Pfam" id="PF00582">
    <property type="entry name" value="Usp"/>
    <property type="match status" value="2"/>
</dbReference>
<proteinExistence type="inferred from homology"/>
<sequence>MKVLLAYDGSACGDVAIADLARAGLAAGSQVRVVTIADVYLPSETDVAATPASHLPEVEESRTLAHKAMDFAAELARSGEAAVRTLNATWHVSHEVLADSPAWAIIKLADVWEPDLIVVGSQGKSAMQRLALGSVSAKVVAHAACSVRIARSGPAGRAGLGADAPVRIVLGIDGSVGSATAISALAQRKWPTGSQVLVLFILDLRTVTSILSSAMGTGVDVRKQAQQTAERACQELRAAGLNAKPKVIDGDVRELLATETGHWQADCIFVGAKGMSMIERFLLGSVSSAIASRAPCTVEVVRISS</sequence>
<dbReference type="SUPFAM" id="SSF52402">
    <property type="entry name" value="Adenine nucleotide alpha hydrolases-like"/>
    <property type="match status" value="2"/>
</dbReference>
<organism evidence="3 4">
    <name type="scientific">Humisphaera borealis</name>
    <dbReference type="NCBI Taxonomy" id="2807512"/>
    <lineage>
        <taxon>Bacteria</taxon>
        <taxon>Pseudomonadati</taxon>
        <taxon>Planctomycetota</taxon>
        <taxon>Phycisphaerae</taxon>
        <taxon>Tepidisphaerales</taxon>
        <taxon>Tepidisphaeraceae</taxon>
        <taxon>Humisphaera</taxon>
    </lineage>
</organism>
<accession>A0A7M2X1N4</accession>
<dbReference type="RefSeq" id="WP_206294969.1">
    <property type="nucleotide sequence ID" value="NZ_CP063458.1"/>
</dbReference>
<gene>
    <name evidence="3" type="ORF">IPV69_10000</name>
</gene>
<feature type="domain" description="UspA" evidence="2">
    <location>
        <begin position="167"/>
        <end position="302"/>
    </location>
</feature>
<dbReference type="CDD" id="cd00293">
    <property type="entry name" value="USP-like"/>
    <property type="match status" value="1"/>
</dbReference>
<comment type="similarity">
    <text evidence="1">Belongs to the universal stress protein A family.</text>
</comment>
<evidence type="ECO:0000313" key="3">
    <source>
        <dbReference type="EMBL" id="QOV91666.1"/>
    </source>
</evidence>
<name>A0A7M2X1N4_9BACT</name>
<dbReference type="EMBL" id="CP063458">
    <property type="protein sequence ID" value="QOV91666.1"/>
    <property type="molecule type" value="Genomic_DNA"/>
</dbReference>
<keyword evidence="4" id="KW-1185">Reference proteome</keyword>
<dbReference type="AlphaFoldDB" id="A0A7M2X1N4"/>
<dbReference type="CDD" id="cd23659">
    <property type="entry name" value="USP_At3g01520-like"/>
    <property type="match status" value="1"/>
</dbReference>
<dbReference type="Proteomes" id="UP000593765">
    <property type="component" value="Chromosome"/>
</dbReference>
<dbReference type="PANTHER" id="PTHR46268:SF6">
    <property type="entry name" value="UNIVERSAL STRESS PROTEIN UP12"/>
    <property type="match status" value="1"/>
</dbReference>